<dbReference type="EMBL" id="CP031264">
    <property type="protein sequence ID" value="AXI77311.1"/>
    <property type="molecule type" value="Genomic_DNA"/>
</dbReference>
<gene>
    <name evidence="2" type="ORF">C7M71_007490</name>
</gene>
<name>A0A345SUA6_9ACTN</name>
<reference evidence="3" key="1">
    <citation type="submission" date="2018-07" db="EMBL/GenBank/DDBJ databases">
        <title>Streptacidiphilus bronchialis DSM 106435 chromosome.</title>
        <authorList>
            <person name="Batra D."/>
            <person name="Gulvik C.A."/>
        </authorList>
    </citation>
    <scope>NUCLEOTIDE SEQUENCE [LARGE SCALE GENOMIC DNA]</scope>
    <source>
        <strain evidence="3">DSM 106435</strain>
    </source>
</reference>
<protein>
    <submittedName>
        <fullName evidence="2">Uncharacterized protein</fullName>
    </submittedName>
</protein>
<evidence type="ECO:0000313" key="3">
    <source>
        <dbReference type="Proteomes" id="UP000249340"/>
    </source>
</evidence>
<sequence>MPPRNLSELDQDAVAAEIAYYEGLDDDEYEAALVGFAREQDPIDAAAIRSDALAFRSRKAVQSLLRQLSTKRLPNAPGDQSRRVSLREARAVHGRLEHEARLLDAVTAGIAARRGELITPANPRRRALEALRAEHPERYLDLLRAEEEKARQRAAERRAATKRARRAQRDAERTAQES</sequence>
<dbReference type="AlphaFoldDB" id="A0A345SUA6"/>
<proteinExistence type="predicted"/>
<keyword evidence="3" id="KW-1185">Reference proteome</keyword>
<dbReference type="Proteomes" id="UP000249340">
    <property type="component" value="Chromosome"/>
</dbReference>
<feature type="compositionally biased region" description="Basic and acidic residues" evidence="1">
    <location>
        <begin position="150"/>
        <end position="159"/>
    </location>
</feature>
<feature type="compositionally biased region" description="Basic and acidic residues" evidence="1">
    <location>
        <begin position="167"/>
        <end position="178"/>
    </location>
</feature>
<evidence type="ECO:0000313" key="2">
    <source>
        <dbReference type="EMBL" id="AXI77311.1"/>
    </source>
</evidence>
<evidence type="ECO:0000256" key="1">
    <source>
        <dbReference type="SAM" id="MobiDB-lite"/>
    </source>
</evidence>
<organism evidence="2 3">
    <name type="scientific">Peterkaempfera bronchialis</name>
    <dbReference type="NCBI Taxonomy" id="2126346"/>
    <lineage>
        <taxon>Bacteria</taxon>
        <taxon>Bacillati</taxon>
        <taxon>Actinomycetota</taxon>
        <taxon>Actinomycetes</taxon>
        <taxon>Kitasatosporales</taxon>
        <taxon>Streptomycetaceae</taxon>
        <taxon>Peterkaempfera</taxon>
    </lineage>
</organism>
<dbReference type="KEGG" id="stri:C7M71_007490"/>
<feature type="region of interest" description="Disordered" evidence="1">
    <location>
        <begin position="150"/>
        <end position="178"/>
    </location>
</feature>
<accession>A0A345SUA6</accession>